<keyword evidence="8" id="KW-0964">Secreted</keyword>
<comment type="similarity">
    <text evidence="4">Belongs to the glycosyl hydrolase 17 family.</text>
</comment>
<feature type="compositionally biased region" description="Low complexity" evidence="21">
    <location>
        <begin position="443"/>
        <end position="469"/>
    </location>
</feature>
<comment type="catalytic activity">
    <reaction evidence="1">
        <text>Hydrolysis of (1-&gt;3)-beta-D-glucosidic linkages in (1-&gt;3)-beta-D-glucans.</text>
        <dbReference type="EC" id="3.2.1.39"/>
    </reaction>
</comment>
<gene>
    <name evidence="22" type="ORF">GOMPHAMPRED_005043</name>
</gene>
<dbReference type="Gene3D" id="3.20.20.80">
    <property type="entry name" value="Glycosidases"/>
    <property type="match status" value="1"/>
</dbReference>
<keyword evidence="9" id="KW-0336">GPI-anchor</keyword>
<dbReference type="GO" id="GO:0071555">
    <property type="term" value="P:cell wall organization"/>
    <property type="evidence" value="ECO:0007669"/>
    <property type="project" value="UniProtKB-KW"/>
</dbReference>
<keyword evidence="12" id="KW-0472">Membrane</keyword>
<reference evidence="22" key="1">
    <citation type="submission" date="2021-03" db="EMBL/GenBank/DDBJ databases">
        <authorList>
            <person name="Tagirdzhanova G."/>
        </authorList>
    </citation>
    <scope>NUCLEOTIDE SEQUENCE</scope>
</reference>
<sequence length="500" mass="50869">MATAQTLMGFNYGATTDSGACQDQASFTNLFNRANSLPGASGFTSARLYTTVQCGTANTPTSAIQAAMDTGTKLLLGMWASAGSAAFQNEIAALTSAIKQYPGLADNVVGISVGSEDLYRSSPQGVANNAGVGADAATIMGYIAQVRQAISGTSLDSKPIGHVDTWTAWVLPENTGVTKAVDWLGHNSFPYFETTHANGIEQGAADFNSALTATESVSGGRPVWVTETGWPHSGTQSGQAVASVANAETYWKSVGCSLFGNRNTWWYTLEDADTAPTDVSFGITPSGSNTPIFDLSCSGASVSTSQSSAQSSTQSPAQSSAQSSMQSSAQSSAQSSMESTMQSSFQSTSQSSIPSIIQSTAQTSAQSSSSILISQSPTEMTSQFSMHSASATSSPSNPISASTEQTSSPSVSDTIVPINSGSSTSVIAPSTVSSTVMSTASTSIASTSSSESTISSPSESSSATGSPTAVGTSNKATKIHNGSILFLAAAIAVLIILQTS</sequence>
<protein>
    <recommendedName>
        <fullName evidence="6">Probable glucan endo-1,3-beta-glucosidase eglC</fullName>
        <ecNumber evidence="5">3.2.1.39</ecNumber>
    </recommendedName>
    <alternativeName>
        <fullName evidence="19">Endo-1,3-beta-glucanase eglC</fullName>
    </alternativeName>
    <alternativeName>
        <fullName evidence="20">Laminarinase eglC</fullName>
    </alternativeName>
</protein>
<evidence type="ECO:0000256" key="13">
    <source>
        <dbReference type="ARBA" id="ARBA00023180"/>
    </source>
</evidence>
<keyword evidence="23" id="KW-1185">Reference proteome</keyword>
<keyword evidence="11" id="KW-0378">Hydrolase</keyword>
<evidence type="ECO:0000313" key="22">
    <source>
        <dbReference type="EMBL" id="CAF9907187.1"/>
    </source>
</evidence>
<dbReference type="GO" id="GO:0042973">
    <property type="term" value="F:glucan endo-1,3-beta-D-glucosidase activity"/>
    <property type="evidence" value="ECO:0007669"/>
    <property type="project" value="UniProtKB-EC"/>
</dbReference>
<dbReference type="GO" id="GO:0000272">
    <property type="term" value="P:polysaccharide catabolic process"/>
    <property type="evidence" value="ECO:0007669"/>
    <property type="project" value="UniProtKB-KW"/>
</dbReference>
<dbReference type="PANTHER" id="PTHR16631:SF13">
    <property type="entry name" value="GLUCAN ENDO-1,3-BETA-GLUCOSIDASE EGLC-RELATED"/>
    <property type="match status" value="1"/>
</dbReference>
<comment type="function">
    <text evidence="18">Glucanases play a role in cell expansion during growth, in cell-cell fusion during mating, and in spore release during sporulation. This enzyme may be involved in beta-glucan degradation and also function biosynthetically as a transglycosylase.</text>
</comment>
<evidence type="ECO:0000256" key="3">
    <source>
        <dbReference type="ARBA" id="ARBA00004609"/>
    </source>
</evidence>
<keyword evidence="16" id="KW-0961">Cell wall biogenesis/degradation</keyword>
<evidence type="ECO:0000256" key="16">
    <source>
        <dbReference type="ARBA" id="ARBA00023316"/>
    </source>
</evidence>
<dbReference type="EC" id="3.2.1.39" evidence="5"/>
<dbReference type="FunFam" id="3.20.20.80:FF:000233">
    <property type="entry name" value="Probable glucan endo-1,3-beta-glucosidase eglC"/>
    <property type="match status" value="1"/>
</dbReference>
<dbReference type="InterPro" id="IPR017853">
    <property type="entry name" value="GH"/>
</dbReference>
<dbReference type="PANTHER" id="PTHR16631">
    <property type="entry name" value="GLUCAN 1,3-BETA-GLUCOSIDASE"/>
    <property type="match status" value="1"/>
</dbReference>
<evidence type="ECO:0000256" key="4">
    <source>
        <dbReference type="ARBA" id="ARBA00008773"/>
    </source>
</evidence>
<evidence type="ECO:0000256" key="11">
    <source>
        <dbReference type="ARBA" id="ARBA00022801"/>
    </source>
</evidence>
<keyword evidence="14" id="KW-0119">Carbohydrate metabolism</keyword>
<dbReference type="GO" id="GO:0005576">
    <property type="term" value="C:extracellular region"/>
    <property type="evidence" value="ECO:0007669"/>
    <property type="project" value="TreeGrafter"/>
</dbReference>
<dbReference type="GO" id="GO:0005886">
    <property type="term" value="C:plasma membrane"/>
    <property type="evidence" value="ECO:0007669"/>
    <property type="project" value="UniProtKB-SubCell"/>
</dbReference>
<evidence type="ECO:0000256" key="7">
    <source>
        <dbReference type="ARBA" id="ARBA00022512"/>
    </source>
</evidence>
<comment type="caution">
    <text evidence="22">The sequence shown here is derived from an EMBL/GenBank/DDBJ whole genome shotgun (WGS) entry which is preliminary data.</text>
</comment>
<dbReference type="SUPFAM" id="SSF51445">
    <property type="entry name" value="(Trans)glycosidases"/>
    <property type="match status" value="1"/>
</dbReference>
<evidence type="ECO:0000256" key="18">
    <source>
        <dbReference type="ARBA" id="ARBA00025152"/>
    </source>
</evidence>
<feature type="region of interest" description="Disordered" evidence="21">
    <location>
        <begin position="368"/>
        <end position="423"/>
    </location>
</feature>
<keyword evidence="13" id="KW-0325">Glycoprotein</keyword>
<dbReference type="EMBL" id="CAJPDQ010000003">
    <property type="protein sequence ID" value="CAF9907187.1"/>
    <property type="molecule type" value="Genomic_DNA"/>
</dbReference>
<evidence type="ECO:0000256" key="2">
    <source>
        <dbReference type="ARBA" id="ARBA00004191"/>
    </source>
</evidence>
<dbReference type="AlphaFoldDB" id="A0A8H3EN99"/>
<evidence type="ECO:0000256" key="20">
    <source>
        <dbReference type="ARBA" id="ARBA00032906"/>
    </source>
</evidence>
<evidence type="ECO:0000256" key="8">
    <source>
        <dbReference type="ARBA" id="ARBA00022525"/>
    </source>
</evidence>
<evidence type="ECO:0000256" key="10">
    <source>
        <dbReference type="ARBA" id="ARBA00022729"/>
    </source>
</evidence>
<feature type="compositionally biased region" description="Low complexity" evidence="21">
    <location>
        <begin position="368"/>
        <end position="402"/>
    </location>
</feature>
<dbReference type="Proteomes" id="UP000664169">
    <property type="component" value="Unassembled WGS sequence"/>
</dbReference>
<evidence type="ECO:0000313" key="23">
    <source>
        <dbReference type="Proteomes" id="UP000664169"/>
    </source>
</evidence>
<evidence type="ECO:0000256" key="21">
    <source>
        <dbReference type="SAM" id="MobiDB-lite"/>
    </source>
</evidence>
<comment type="subcellular location">
    <subcellularLocation>
        <location evidence="3">Cell membrane</location>
        <topology evidence="3">Lipid-anchor</topology>
        <topology evidence="3">GPI-anchor</topology>
    </subcellularLocation>
    <subcellularLocation>
        <location evidence="2">Secreted</location>
        <location evidence="2">Cell wall</location>
    </subcellularLocation>
</comment>
<evidence type="ECO:0000256" key="15">
    <source>
        <dbReference type="ARBA" id="ARBA00023288"/>
    </source>
</evidence>
<dbReference type="GO" id="GO:0009986">
    <property type="term" value="C:cell surface"/>
    <property type="evidence" value="ECO:0007669"/>
    <property type="project" value="TreeGrafter"/>
</dbReference>
<evidence type="ECO:0000256" key="9">
    <source>
        <dbReference type="ARBA" id="ARBA00022622"/>
    </source>
</evidence>
<accession>A0A8H3EN99</accession>
<dbReference type="InterPro" id="IPR050732">
    <property type="entry name" value="Beta-glucan_modifiers"/>
</dbReference>
<feature type="region of interest" description="Disordered" evidence="21">
    <location>
        <begin position="304"/>
        <end position="351"/>
    </location>
</feature>
<keyword evidence="17" id="KW-0624">Polysaccharide degradation</keyword>
<keyword evidence="15" id="KW-0449">Lipoprotein</keyword>
<name>A0A8H3EN99_9LECA</name>
<evidence type="ECO:0000256" key="14">
    <source>
        <dbReference type="ARBA" id="ARBA00023277"/>
    </source>
</evidence>
<proteinExistence type="inferred from homology"/>
<feature type="region of interest" description="Disordered" evidence="21">
    <location>
        <begin position="443"/>
        <end position="474"/>
    </location>
</feature>
<dbReference type="GO" id="GO:0009277">
    <property type="term" value="C:fungal-type cell wall"/>
    <property type="evidence" value="ECO:0007669"/>
    <property type="project" value="TreeGrafter"/>
</dbReference>
<evidence type="ECO:0000256" key="1">
    <source>
        <dbReference type="ARBA" id="ARBA00000382"/>
    </source>
</evidence>
<dbReference type="OrthoDB" id="77201at2759"/>
<evidence type="ECO:0000256" key="19">
    <source>
        <dbReference type="ARBA" id="ARBA00032134"/>
    </source>
</evidence>
<evidence type="ECO:0000256" key="5">
    <source>
        <dbReference type="ARBA" id="ARBA00012780"/>
    </source>
</evidence>
<feature type="compositionally biased region" description="Polar residues" evidence="21">
    <location>
        <begin position="403"/>
        <end position="423"/>
    </location>
</feature>
<evidence type="ECO:0000256" key="12">
    <source>
        <dbReference type="ARBA" id="ARBA00023136"/>
    </source>
</evidence>
<organism evidence="22 23">
    <name type="scientific">Gomphillus americanus</name>
    <dbReference type="NCBI Taxonomy" id="1940652"/>
    <lineage>
        <taxon>Eukaryota</taxon>
        <taxon>Fungi</taxon>
        <taxon>Dikarya</taxon>
        <taxon>Ascomycota</taxon>
        <taxon>Pezizomycotina</taxon>
        <taxon>Lecanoromycetes</taxon>
        <taxon>OSLEUM clade</taxon>
        <taxon>Ostropomycetidae</taxon>
        <taxon>Ostropales</taxon>
        <taxon>Graphidaceae</taxon>
        <taxon>Gomphilloideae</taxon>
        <taxon>Gomphillus</taxon>
    </lineage>
</organism>
<dbReference type="GO" id="GO:0098552">
    <property type="term" value="C:side of membrane"/>
    <property type="evidence" value="ECO:0007669"/>
    <property type="project" value="UniProtKB-KW"/>
</dbReference>
<evidence type="ECO:0000256" key="17">
    <source>
        <dbReference type="ARBA" id="ARBA00023326"/>
    </source>
</evidence>
<keyword evidence="7" id="KW-0134">Cell wall</keyword>
<evidence type="ECO:0000256" key="6">
    <source>
        <dbReference type="ARBA" id="ARBA00019762"/>
    </source>
</evidence>
<keyword evidence="10" id="KW-0732">Signal</keyword>